<dbReference type="SMART" id="SM00746">
    <property type="entry name" value="TRASH"/>
    <property type="match status" value="1"/>
</dbReference>
<proteinExistence type="predicted"/>
<dbReference type="InterPro" id="IPR007029">
    <property type="entry name" value="YHS_dom"/>
</dbReference>
<dbReference type="AlphaFoldDB" id="A0A5K7Z2R8"/>
<dbReference type="KEGG" id="dwd:DSCW_01810"/>
<dbReference type="InterPro" id="IPR011017">
    <property type="entry name" value="TRASH_dom"/>
</dbReference>
<gene>
    <name evidence="2" type="ORF">DSCW_01810</name>
</gene>
<accession>A0A5K7Z2R8</accession>
<protein>
    <recommendedName>
        <fullName evidence="1">TRASH domain-containing protein</fullName>
    </recommendedName>
</protein>
<dbReference type="Pfam" id="PF04945">
    <property type="entry name" value="YHS"/>
    <property type="match status" value="1"/>
</dbReference>
<evidence type="ECO:0000259" key="1">
    <source>
        <dbReference type="SMART" id="SM00746"/>
    </source>
</evidence>
<organism evidence="2 3">
    <name type="scientific">Desulfosarcina widdelii</name>
    <dbReference type="NCBI Taxonomy" id="947919"/>
    <lineage>
        <taxon>Bacteria</taxon>
        <taxon>Pseudomonadati</taxon>
        <taxon>Thermodesulfobacteriota</taxon>
        <taxon>Desulfobacteria</taxon>
        <taxon>Desulfobacterales</taxon>
        <taxon>Desulfosarcinaceae</taxon>
        <taxon>Desulfosarcina</taxon>
    </lineage>
</organism>
<evidence type="ECO:0000313" key="3">
    <source>
        <dbReference type="Proteomes" id="UP000427769"/>
    </source>
</evidence>
<reference evidence="2 3" key="1">
    <citation type="submission" date="2019-11" db="EMBL/GenBank/DDBJ databases">
        <title>Comparative genomics of hydrocarbon-degrading Desulfosarcina strains.</title>
        <authorList>
            <person name="Watanabe M."/>
            <person name="Kojima H."/>
            <person name="Fukui M."/>
        </authorList>
    </citation>
    <scope>NUCLEOTIDE SEQUENCE [LARGE SCALE GENOMIC DNA]</scope>
    <source>
        <strain evidence="2 3">PP31</strain>
    </source>
</reference>
<keyword evidence="3" id="KW-1185">Reference proteome</keyword>
<evidence type="ECO:0000313" key="2">
    <source>
        <dbReference type="EMBL" id="BBO72764.1"/>
    </source>
</evidence>
<dbReference type="Proteomes" id="UP000427769">
    <property type="component" value="Chromosome"/>
</dbReference>
<name>A0A5K7Z2R8_9BACT</name>
<sequence>MKLLLLIVIVYLTYRAVKSWLLRNLQVPGQNAPHNPKIDDVMVKDPVCGVYFPRREGVELRHKGQEFIFCSEKCRDRFLEENVEL</sequence>
<feature type="domain" description="TRASH" evidence="1">
    <location>
        <begin position="45"/>
        <end position="82"/>
    </location>
</feature>
<dbReference type="RefSeq" id="WP_155301941.1">
    <property type="nucleotide sequence ID" value="NZ_AP021875.1"/>
</dbReference>
<dbReference type="OrthoDB" id="3078737at2"/>
<dbReference type="EMBL" id="AP021875">
    <property type="protein sequence ID" value="BBO72764.1"/>
    <property type="molecule type" value="Genomic_DNA"/>
</dbReference>